<dbReference type="Proteomes" id="UP000789901">
    <property type="component" value="Unassembled WGS sequence"/>
</dbReference>
<accession>A0ABN7XLX0</accession>
<keyword evidence="2" id="KW-1185">Reference proteome</keyword>
<feature type="non-terminal residue" evidence="1">
    <location>
        <position position="63"/>
    </location>
</feature>
<name>A0ABN7XLX0_GIGMA</name>
<organism evidence="1 2">
    <name type="scientific">Gigaspora margarita</name>
    <dbReference type="NCBI Taxonomy" id="4874"/>
    <lineage>
        <taxon>Eukaryota</taxon>
        <taxon>Fungi</taxon>
        <taxon>Fungi incertae sedis</taxon>
        <taxon>Mucoromycota</taxon>
        <taxon>Glomeromycotina</taxon>
        <taxon>Glomeromycetes</taxon>
        <taxon>Diversisporales</taxon>
        <taxon>Gigasporaceae</taxon>
        <taxon>Gigaspora</taxon>
    </lineage>
</organism>
<dbReference type="EMBL" id="CAJVQB010144178">
    <property type="protein sequence ID" value="CAG8854939.1"/>
    <property type="molecule type" value="Genomic_DNA"/>
</dbReference>
<gene>
    <name evidence="1" type="ORF">GMARGA_LOCUS43760</name>
</gene>
<evidence type="ECO:0000313" key="2">
    <source>
        <dbReference type="Proteomes" id="UP000789901"/>
    </source>
</evidence>
<reference evidence="1 2" key="1">
    <citation type="submission" date="2021-06" db="EMBL/GenBank/DDBJ databases">
        <authorList>
            <person name="Kallberg Y."/>
            <person name="Tangrot J."/>
            <person name="Rosling A."/>
        </authorList>
    </citation>
    <scope>NUCLEOTIDE SEQUENCE [LARGE SCALE GENOMIC DNA]</scope>
    <source>
        <strain evidence="1 2">120-4 pot B 10/14</strain>
    </source>
</reference>
<proteinExistence type="predicted"/>
<evidence type="ECO:0000313" key="1">
    <source>
        <dbReference type="EMBL" id="CAG8854939.1"/>
    </source>
</evidence>
<feature type="non-terminal residue" evidence="1">
    <location>
        <position position="1"/>
    </location>
</feature>
<comment type="caution">
    <text evidence="1">The sequence shown here is derived from an EMBL/GenBank/DDBJ whole genome shotgun (WGS) entry which is preliminary data.</text>
</comment>
<protein>
    <submittedName>
        <fullName evidence="1">800_t:CDS:1</fullName>
    </submittedName>
</protein>
<sequence length="63" mass="7184">HDCAALQVTDNDEIILRLQVHLPNYQNLTFSKISNIKSNNVRALWNISFTAMSEDFAKYGISN</sequence>